<evidence type="ECO:0000313" key="2">
    <source>
        <dbReference type="EMBL" id="GAG31810.1"/>
    </source>
</evidence>
<protein>
    <recommendedName>
        <fullName evidence="3">YecA family protein</fullName>
    </recommendedName>
</protein>
<name>X0WMD9_9ZZZZ</name>
<dbReference type="PANTHER" id="PTHR37528:SF1">
    <property type="entry name" value="UPF0149 PROTEIN YGFB"/>
    <property type="match status" value="1"/>
</dbReference>
<organism evidence="2">
    <name type="scientific">marine sediment metagenome</name>
    <dbReference type="NCBI Taxonomy" id="412755"/>
    <lineage>
        <taxon>unclassified sequences</taxon>
        <taxon>metagenomes</taxon>
        <taxon>ecological metagenomes</taxon>
    </lineage>
</organism>
<dbReference type="AlphaFoldDB" id="X0WMD9"/>
<comment type="similarity">
    <text evidence="1">Belongs to the UPF0149 family.</text>
</comment>
<dbReference type="InterPro" id="IPR036255">
    <property type="entry name" value="YgfB-like_sf"/>
</dbReference>
<dbReference type="InterPro" id="IPR011978">
    <property type="entry name" value="YgfB-like"/>
</dbReference>
<dbReference type="SUPFAM" id="SSF101327">
    <property type="entry name" value="YgfB-like"/>
    <property type="match status" value="1"/>
</dbReference>
<evidence type="ECO:0008006" key="3">
    <source>
        <dbReference type="Google" id="ProtNLM"/>
    </source>
</evidence>
<dbReference type="EMBL" id="BARS01040083">
    <property type="protein sequence ID" value="GAG31810.1"/>
    <property type="molecule type" value="Genomic_DNA"/>
</dbReference>
<reference evidence="2" key="1">
    <citation type="journal article" date="2014" name="Front. Microbiol.">
        <title>High frequency of phylogenetically diverse reductive dehalogenase-homologous genes in deep subseafloor sedimentary metagenomes.</title>
        <authorList>
            <person name="Kawai M."/>
            <person name="Futagami T."/>
            <person name="Toyoda A."/>
            <person name="Takaki Y."/>
            <person name="Nishi S."/>
            <person name="Hori S."/>
            <person name="Arai W."/>
            <person name="Tsubouchi T."/>
            <person name="Morono Y."/>
            <person name="Uchiyama I."/>
            <person name="Ito T."/>
            <person name="Fujiyama A."/>
            <person name="Inagaki F."/>
            <person name="Takami H."/>
        </authorList>
    </citation>
    <scope>NUCLEOTIDE SEQUENCE</scope>
    <source>
        <strain evidence="2">Expedition CK06-06</strain>
    </source>
</reference>
<dbReference type="PANTHER" id="PTHR37528">
    <property type="entry name" value="UPF0149 PROTEIN YGFB"/>
    <property type="match status" value="1"/>
</dbReference>
<dbReference type="Pfam" id="PF03695">
    <property type="entry name" value="UPF0149"/>
    <property type="match status" value="1"/>
</dbReference>
<dbReference type="GO" id="GO:0005829">
    <property type="term" value="C:cytosol"/>
    <property type="evidence" value="ECO:0007669"/>
    <property type="project" value="TreeGrafter"/>
</dbReference>
<comment type="caution">
    <text evidence="2">The sequence shown here is derived from an EMBL/GenBank/DDBJ whole genome shotgun (WGS) entry which is preliminary data.</text>
</comment>
<proteinExistence type="inferred from homology"/>
<feature type="non-terminal residue" evidence="2">
    <location>
        <position position="1"/>
    </location>
</feature>
<gene>
    <name evidence="2" type="ORF">S01H1_61148</name>
</gene>
<accession>X0WMD9</accession>
<sequence>DSLKEEKLDTEAHKKWCAELMLTSLEQLNDIETPFQLLLLDDSEQLEHRINALSAWCQAYLCGLGLAGLSSSNIKDGEIEEVLKDIAQIASIKPCDGKIKNKDETNFEEITEHVRICVLLIYTTMHPKTEKETGITH</sequence>
<dbReference type="Gene3D" id="1.20.120.740">
    <property type="entry name" value="YgfB uncharacterised protein family UPF0149, PF03695"/>
    <property type="match status" value="1"/>
</dbReference>
<evidence type="ECO:0000256" key="1">
    <source>
        <dbReference type="ARBA" id="ARBA00038308"/>
    </source>
</evidence>